<evidence type="ECO:0000256" key="11">
    <source>
        <dbReference type="RuleBase" id="RU363036"/>
    </source>
</evidence>
<evidence type="ECO:0000256" key="9">
    <source>
        <dbReference type="NCBIfam" id="TIGR00234"/>
    </source>
</evidence>
<dbReference type="Pfam" id="PF00579">
    <property type="entry name" value="tRNA-synt_1b"/>
    <property type="match status" value="1"/>
</dbReference>
<evidence type="ECO:0000256" key="2">
    <source>
        <dbReference type="ARBA" id="ARBA00022598"/>
    </source>
</evidence>
<dbReference type="InterPro" id="IPR002307">
    <property type="entry name" value="Tyr-tRNA-ligase"/>
</dbReference>
<feature type="domain" description="Tyrosine--tRNA ligase SYY-like C-terminal" evidence="12">
    <location>
        <begin position="339"/>
        <end position="400"/>
    </location>
</feature>
<dbReference type="GO" id="GO:0005524">
    <property type="term" value="F:ATP binding"/>
    <property type="evidence" value="ECO:0007669"/>
    <property type="project" value="UniProtKB-KW"/>
</dbReference>
<proteinExistence type="inferred from homology"/>
<dbReference type="InterPro" id="IPR036986">
    <property type="entry name" value="S4_RNA-bd_sf"/>
</dbReference>
<keyword evidence="6 11" id="KW-0648">Protein biosynthesis</keyword>
<comment type="catalytic activity">
    <reaction evidence="8">
        <text>tRNA(Tyr) + L-tyrosine + ATP = L-tyrosyl-tRNA(Tyr) + AMP + diphosphate + H(+)</text>
        <dbReference type="Rhea" id="RHEA:10220"/>
        <dbReference type="Rhea" id="RHEA-COMP:9706"/>
        <dbReference type="Rhea" id="RHEA-COMP:9707"/>
        <dbReference type="ChEBI" id="CHEBI:15378"/>
        <dbReference type="ChEBI" id="CHEBI:30616"/>
        <dbReference type="ChEBI" id="CHEBI:33019"/>
        <dbReference type="ChEBI" id="CHEBI:58315"/>
        <dbReference type="ChEBI" id="CHEBI:78442"/>
        <dbReference type="ChEBI" id="CHEBI:78536"/>
        <dbReference type="ChEBI" id="CHEBI:456215"/>
        <dbReference type="EC" id="6.1.1.1"/>
    </reaction>
</comment>
<reference evidence="13 14" key="1">
    <citation type="journal article" date="2016" name="Nat. Commun.">
        <title>Thousands of microbial genomes shed light on interconnected biogeochemical processes in an aquifer system.</title>
        <authorList>
            <person name="Anantharaman K."/>
            <person name="Brown C.T."/>
            <person name="Hug L.A."/>
            <person name="Sharon I."/>
            <person name="Castelle C.J."/>
            <person name="Probst A.J."/>
            <person name="Thomas B.C."/>
            <person name="Singh A."/>
            <person name="Wilkins M.J."/>
            <person name="Karaoz U."/>
            <person name="Brodie E.L."/>
            <person name="Williams K.H."/>
            <person name="Hubbard S.S."/>
            <person name="Banfield J.F."/>
        </authorList>
    </citation>
    <scope>NUCLEOTIDE SEQUENCE [LARGE SCALE GENOMIC DNA]</scope>
</reference>
<dbReference type="SUPFAM" id="SSF52374">
    <property type="entry name" value="Nucleotidylyl transferase"/>
    <property type="match status" value="1"/>
</dbReference>
<keyword evidence="3 11" id="KW-0547">Nucleotide-binding</keyword>
<dbReference type="InterPro" id="IPR002305">
    <property type="entry name" value="aa-tRNA-synth_Ic"/>
</dbReference>
<evidence type="ECO:0000256" key="7">
    <source>
        <dbReference type="ARBA" id="ARBA00023146"/>
    </source>
</evidence>
<dbReference type="GO" id="GO:0004831">
    <property type="term" value="F:tyrosine-tRNA ligase activity"/>
    <property type="evidence" value="ECO:0007669"/>
    <property type="project" value="UniProtKB-UniRule"/>
</dbReference>
<gene>
    <name evidence="13" type="ORF">A2Z22_05130</name>
</gene>
<protein>
    <recommendedName>
        <fullName evidence="1 9">Tyrosine--tRNA ligase</fullName>
        <ecNumber evidence="1 9">6.1.1.1</ecNumber>
    </recommendedName>
</protein>
<evidence type="ECO:0000256" key="3">
    <source>
        <dbReference type="ARBA" id="ARBA00022741"/>
    </source>
</evidence>
<dbReference type="Proteomes" id="UP000177053">
    <property type="component" value="Unassembled WGS sequence"/>
</dbReference>
<evidence type="ECO:0000313" key="14">
    <source>
        <dbReference type="Proteomes" id="UP000177053"/>
    </source>
</evidence>
<evidence type="ECO:0000256" key="1">
    <source>
        <dbReference type="ARBA" id="ARBA00013160"/>
    </source>
</evidence>
<dbReference type="Pfam" id="PF22421">
    <property type="entry name" value="SYY_C-terminal"/>
    <property type="match status" value="1"/>
</dbReference>
<evidence type="ECO:0000256" key="6">
    <source>
        <dbReference type="ARBA" id="ARBA00022917"/>
    </source>
</evidence>
<organism evidence="13 14">
    <name type="scientific">Candidatus Woesebacteria bacterium RBG_16_34_12</name>
    <dbReference type="NCBI Taxonomy" id="1802480"/>
    <lineage>
        <taxon>Bacteria</taxon>
        <taxon>Candidatus Woeseibacteriota</taxon>
    </lineage>
</organism>
<evidence type="ECO:0000256" key="4">
    <source>
        <dbReference type="ARBA" id="ARBA00022840"/>
    </source>
</evidence>
<dbReference type="SUPFAM" id="SSF55174">
    <property type="entry name" value="Alpha-L RNA-binding motif"/>
    <property type="match status" value="1"/>
</dbReference>
<dbReference type="InterPro" id="IPR024088">
    <property type="entry name" value="Tyr-tRNA-ligase_bac-type"/>
</dbReference>
<dbReference type="Gene3D" id="3.40.50.620">
    <property type="entry name" value="HUPs"/>
    <property type="match status" value="1"/>
</dbReference>
<comment type="caution">
    <text evidence="13">The sequence shown here is derived from an EMBL/GenBank/DDBJ whole genome shotgun (WGS) entry which is preliminary data.</text>
</comment>
<dbReference type="GO" id="GO:0005829">
    <property type="term" value="C:cytosol"/>
    <property type="evidence" value="ECO:0007669"/>
    <property type="project" value="TreeGrafter"/>
</dbReference>
<sequence length="405" mass="45576">MNSSELERRVDELLSRGAVDVIDKEHLHGRMLAGETLRVKFGIDPTGPDIHIGRGSTIKKLREFQDLGHQIVLIIGDATAQIGDSSDKDSARKMLTTDEVSTNETRYLDQIGRIIDIQNTEIHHNSEWTDRLTPKDWIKLASLFTLQQITQRDNFARRIRKEIPVGFHEGLYCLLQGWDSVNIQADVEIGGTDQLFNLLAGRKIQEHFGQEQQDIMTLQLLAGTDGRKMSTSWGNVILVTEAPEEKYGKVMRIADYLIPIYLESATLVPLQRVQEVKTALEEGRGNPMDYKKELAYEIVKFYDGEKAAEDAKSFFEYTVQEKEIPEVIPLAISISESIEVKDIISHLVVSNIVKSKSEGKRLLLSGAISVDGKKLEDNNSIVINIPKEGVVVKAGKRKFLKITHS</sequence>
<dbReference type="InterPro" id="IPR014729">
    <property type="entry name" value="Rossmann-like_a/b/a_fold"/>
</dbReference>
<dbReference type="InterPro" id="IPR054608">
    <property type="entry name" value="SYY-like_C"/>
</dbReference>
<dbReference type="Gene3D" id="3.10.290.10">
    <property type="entry name" value="RNA-binding S4 domain"/>
    <property type="match status" value="1"/>
</dbReference>
<evidence type="ECO:0000256" key="5">
    <source>
        <dbReference type="ARBA" id="ARBA00022884"/>
    </source>
</evidence>
<dbReference type="PANTHER" id="PTHR11766">
    <property type="entry name" value="TYROSYL-TRNA SYNTHETASE"/>
    <property type="match status" value="1"/>
</dbReference>
<name>A0A1F7X965_9BACT</name>
<dbReference type="EMBL" id="MGFS01000021">
    <property type="protein sequence ID" value="OGM11309.1"/>
    <property type="molecule type" value="Genomic_DNA"/>
</dbReference>
<dbReference type="GO" id="GO:0003723">
    <property type="term" value="F:RNA binding"/>
    <property type="evidence" value="ECO:0007669"/>
    <property type="project" value="UniProtKB-KW"/>
</dbReference>
<dbReference type="PROSITE" id="PS50889">
    <property type="entry name" value="S4"/>
    <property type="match status" value="1"/>
</dbReference>
<keyword evidence="4 11" id="KW-0067">ATP-binding</keyword>
<dbReference type="PRINTS" id="PR01040">
    <property type="entry name" value="TRNASYNTHTYR"/>
</dbReference>
<evidence type="ECO:0000313" key="13">
    <source>
        <dbReference type="EMBL" id="OGM11309.1"/>
    </source>
</evidence>
<comment type="similarity">
    <text evidence="11">Belongs to the class-I aminoacyl-tRNA synthetase family.</text>
</comment>
<evidence type="ECO:0000259" key="12">
    <source>
        <dbReference type="Pfam" id="PF22421"/>
    </source>
</evidence>
<evidence type="ECO:0000256" key="10">
    <source>
        <dbReference type="PROSITE-ProRule" id="PRU00182"/>
    </source>
</evidence>
<dbReference type="Gene3D" id="1.10.240.10">
    <property type="entry name" value="Tyrosyl-Transfer RNA Synthetase"/>
    <property type="match status" value="1"/>
</dbReference>
<evidence type="ECO:0000256" key="8">
    <source>
        <dbReference type="ARBA" id="ARBA00048248"/>
    </source>
</evidence>
<accession>A0A1F7X965</accession>
<dbReference type="GO" id="GO:0006437">
    <property type="term" value="P:tyrosyl-tRNA aminoacylation"/>
    <property type="evidence" value="ECO:0007669"/>
    <property type="project" value="UniProtKB-UniRule"/>
</dbReference>
<dbReference type="NCBIfam" id="TIGR00234">
    <property type="entry name" value="tyrS"/>
    <property type="match status" value="1"/>
</dbReference>
<dbReference type="AlphaFoldDB" id="A0A1F7X965"/>
<dbReference type="EC" id="6.1.1.1" evidence="1 9"/>
<dbReference type="PANTHER" id="PTHR11766:SF1">
    <property type="entry name" value="TYROSINE--TRNA LIGASE"/>
    <property type="match status" value="1"/>
</dbReference>
<keyword evidence="7 11" id="KW-0030">Aminoacyl-tRNA synthetase</keyword>
<keyword evidence="5 10" id="KW-0694">RNA-binding</keyword>
<keyword evidence="2 11" id="KW-0436">Ligase</keyword>